<dbReference type="Pfam" id="PF04357">
    <property type="entry name" value="TamB"/>
    <property type="match status" value="1"/>
</dbReference>
<dbReference type="InterPro" id="IPR007452">
    <property type="entry name" value="TamB_C"/>
</dbReference>
<feature type="domain" description="Translocation and assembly module TamB C-terminal" evidence="6">
    <location>
        <begin position="828"/>
        <end position="1176"/>
    </location>
</feature>
<accession>A0A1N7LI54</accession>
<evidence type="ECO:0000256" key="2">
    <source>
        <dbReference type="ARBA" id="ARBA00022692"/>
    </source>
</evidence>
<dbReference type="AlphaFoldDB" id="A0A1N7LI54"/>
<evidence type="ECO:0000313" key="8">
    <source>
        <dbReference type="Proteomes" id="UP000186221"/>
    </source>
</evidence>
<proteinExistence type="predicted"/>
<keyword evidence="3" id="KW-1133">Transmembrane helix</keyword>
<dbReference type="PANTHER" id="PTHR36985">
    <property type="entry name" value="TRANSLOCATION AND ASSEMBLY MODULE SUBUNIT TAMB"/>
    <property type="match status" value="1"/>
</dbReference>
<evidence type="ECO:0000256" key="4">
    <source>
        <dbReference type="ARBA" id="ARBA00023136"/>
    </source>
</evidence>
<dbReference type="GO" id="GO:0009306">
    <property type="term" value="P:protein secretion"/>
    <property type="evidence" value="ECO:0007669"/>
    <property type="project" value="InterPro"/>
</dbReference>
<gene>
    <name evidence="7" type="ORF">SAMN05421580_10490</name>
</gene>
<sequence length="1176" mass="121181">MRFLALLIVLFLPFQALAQEDQTERDRSYLTGLIEDNLSGAGRSIRLEGFAGALSSRATFDSLTIADDTGVWITVKNGALQWDRAAILRGEILIDELSAESIDLPRLPQSEPDPTAPEATPFALPDLPVAVQIGKINAQKVTLGAPVLGQAVALKLSGSMRLAGGAGETKLEVARIDGPKGQLSLAASYANDTHATLVDLLVSEGADGIAATLMNLPGKPALSLSLSGLGPIETFAADVALSTAGQKRLSGKIALTSTEVAGETERGFDVALAGDVSPLLPPEYQEFFGKDAQLEAAGSRTATGMMQLRKLTLNGAAVQVTGSVDLLPTGLPDRFDLQAKVGLEGEAVLLPLSGPETRLRTATLALGYNRAQGDGWKLQGDITGFTRGTAEAEDVIDRINLSGSGRIGQPVEGSATAGGTVNFGATGIALSDPALAEALGAFATGAVRFFWQEGKPLNLPQIRLTTRDFEATGRLSLNEGVVSAVIRADHKHLQSLSQLAGRALSGSISAQISGDYTVLSGAFDADAAITAPDLRLSQPQADALLAGGATITASARRDETGLSLRSLVAKSDALSLNAEGRLTSAANDLTATLDLRDLGKLGGGYNGAANAKLVLQGPLGARKITLSGQGVNLSLAQAQLNRILAGQSRFSVTVDEGERGFRLANLDINTSQLTASATARAGNESLLDIALKLSNAALLAPGFPGPVTLSGSLDQREDSYRLDLRGTGPGGTEATVKGSVASDFATTDLAIAGRTESALLNGVIEPRSVQGPLTFDLALQGAPGLSALSGQLRGQGLRLSLPTLGQALQNVTLQAQLAGGSASLSGQAEFEGGGTLRVSGPVQLASPFPADLSLVLDRAHLRDPQLYDTRLSGNLNVNGGLTGNLRISGALSLAETELRIPSSGLGGAATIPEVTHLHEPADVRQTRTRAGLIDTGGGESSGPGRIIALDVSVSAPNQIFVRGRGLDAELGGQLRVTGTTANIVPVGEFNLIRGRLDVLGKRFILAEGQVALQGALTPWVKFAATTDQDDTAITLTLEGAASEPGLSIASSPELPEEEVLARLLFDKGLTNLSALQAAQLATAVATLAGKGGEGIVSKLRKGFGLDDLDVGTDASGNATVRAGKYISENVYSDVSVDSNGQAEVTLNLDITKQLTARGSVGSDGASALGLFFEKDY</sequence>
<dbReference type="PANTHER" id="PTHR36985:SF1">
    <property type="entry name" value="TRANSLOCATION AND ASSEMBLY MODULE SUBUNIT TAMB"/>
    <property type="match status" value="1"/>
</dbReference>
<reference evidence="8" key="1">
    <citation type="submission" date="2017-01" db="EMBL/GenBank/DDBJ databases">
        <authorList>
            <person name="Varghese N."/>
            <person name="Submissions S."/>
        </authorList>
    </citation>
    <scope>NUCLEOTIDE SEQUENCE [LARGE SCALE GENOMIC DNA]</scope>
    <source>
        <strain evidence="8">DSM 19945</strain>
    </source>
</reference>
<dbReference type="GO" id="GO:0005886">
    <property type="term" value="C:plasma membrane"/>
    <property type="evidence" value="ECO:0007669"/>
    <property type="project" value="InterPro"/>
</dbReference>
<keyword evidence="2" id="KW-0812">Transmembrane</keyword>
<keyword evidence="8" id="KW-1185">Reference proteome</keyword>
<evidence type="ECO:0000256" key="5">
    <source>
        <dbReference type="SAM" id="SignalP"/>
    </source>
</evidence>
<keyword evidence="4" id="KW-0472">Membrane</keyword>
<organism evidence="7 8">
    <name type="scientific">Rhodobacter aestuarii</name>
    <dbReference type="NCBI Taxonomy" id="453582"/>
    <lineage>
        <taxon>Bacteria</taxon>
        <taxon>Pseudomonadati</taxon>
        <taxon>Pseudomonadota</taxon>
        <taxon>Alphaproteobacteria</taxon>
        <taxon>Rhodobacterales</taxon>
        <taxon>Rhodobacter group</taxon>
        <taxon>Rhodobacter</taxon>
    </lineage>
</organism>
<evidence type="ECO:0000313" key="7">
    <source>
        <dbReference type="EMBL" id="SIS73479.1"/>
    </source>
</evidence>
<dbReference type="RefSeq" id="WP_076484353.1">
    <property type="nucleotide sequence ID" value="NZ_FTOG01000004.1"/>
</dbReference>
<evidence type="ECO:0000256" key="1">
    <source>
        <dbReference type="ARBA" id="ARBA00004167"/>
    </source>
</evidence>
<dbReference type="Proteomes" id="UP000186221">
    <property type="component" value="Unassembled WGS sequence"/>
</dbReference>
<evidence type="ECO:0000256" key="3">
    <source>
        <dbReference type="ARBA" id="ARBA00022989"/>
    </source>
</evidence>
<dbReference type="GO" id="GO:0097347">
    <property type="term" value="C:TAM protein secretion complex"/>
    <property type="evidence" value="ECO:0007669"/>
    <property type="project" value="TreeGrafter"/>
</dbReference>
<name>A0A1N7LI54_9RHOB</name>
<dbReference type="EMBL" id="FTOG01000004">
    <property type="protein sequence ID" value="SIS73479.1"/>
    <property type="molecule type" value="Genomic_DNA"/>
</dbReference>
<dbReference type="OrthoDB" id="7784409at2"/>
<comment type="subcellular location">
    <subcellularLocation>
        <location evidence="1">Membrane</location>
        <topology evidence="1">Single-pass membrane protein</topology>
    </subcellularLocation>
</comment>
<protein>
    <submittedName>
        <fullName evidence="7">Autotransporter secretion inner membrane protein TamB</fullName>
    </submittedName>
</protein>
<keyword evidence="5" id="KW-0732">Signal</keyword>
<feature type="chain" id="PRO_5012252952" evidence="5">
    <location>
        <begin position="19"/>
        <end position="1176"/>
    </location>
</feature>
<evidence type="ECO:0000259" key="6">
    <source>
        <dbReference type="Pfam" id="PF04357"/>
    </source>
</evidence>
<feature type="signal peptide" evidence="5">
    <location>
        <begin position="1"/>
        <end position="18"/>
    </location>
</feature>
<dbReference type="STRING" id="453582.SAMN05421580_10490"/>